<dbReference type="AlphaFoldDB" id="A0A371IBB5"/>
<evidence type="ECO:0000313" key="1">
    <source>
        <dbReference type="EMBL" id="RDY12323.1"/>
    </source>
</evidence>
<name>A0A371IBB5_MUCPR</name>
<feature type="non-terminal residue" evidence="1">
    <location>
        <position position="98"/>
    </location>
</feature>
<keyword evidence="2" id="KW-1185">Reference proteome</keyword>
<reference evidence="1" key="1">
    <citation type="submission" date="2018-05" db="EMBL/GenBank/DDBJ databases">
        <title>Draft genome of Mucuna pruriens seed.</title>
        <authorList>
            <person name="Nnadi N.E."/>
            <person name="Vos R."/>
            <person name="Hasami M.H."/>
            <person name="Devisetty U.K."/>
            <person name="Aguiy J.C."/>
        </authorList>
    </citation>
    <scope>NUCLEOTIDE SEQUENCE [LARGE SCALE GENOMIC DNA]</scope>
    <source>
        <strain evidence="1">JCA_2017</strain>
    </source>
</reference>
<dbReference type="OrthoDB" id="1922643at2759"/>
<proteinExistence type="predicted"/>
<accession>A0A371IBB5</accession>
<dbReference type="EMBL" id="QJKJ01000492">
    <property type="protein sequence ID" value="RDY12323.1"/>
    <property type="molecule type" value="Genomic_DNA"/>
</dbReference>
<evidence type="ECO:0000313" key="2">
    <source>
        <dbReference type="Proteomes" id="UP000257109"/>
    </source>
</evidence>
<protein>
    <submittedName>
        <fullName evidence="1">Mitochondrial protein</fullName>
    </submittedName>
</protein>
<gene>
    <name evidence="1" type="ORF">CR513_02913</name>
</gene>
<comment type="caution">
    <text evidence="1">The sequence shown here is derived from an EMBL/GenBank/DDBJ whole genome shotgun (WGS) entry which is preliminary data.</text>
</comment>
<sequence length="98" mass="11105">MESSKPISMLGEEKLKLAKESEGKRVDATQYKSLIGSLRNLTAIRPNIVFGVGLLSRFMEELRTLTNGFFYTNNNNVKLVGYTDSDWARDLETRKSTL</sequence>
<dbReference type="Proteomes" id="UP000257109">
    <property type="component" value="Unassembled WGS sequence"/>
</dbReference>
<organism evidence="1 2">
    <name type="scientific">Mucuna pruriens</name>
    <name type="common">Velvet bean</name>
    <name type="synonym">Dolichos pruriens</name>
    <dbReference type="NCBI Taxonomy" id="157652"/>
    <lineage>
        <taxon>Eukaryota</taxon>
        <taxon>Viridiplantae</taxon>
        <taxon>Streptophyta</taxon>
        <taxon>Embryophyta</taxon>
        <taxon>Tracheophyta</taxon>
        <taxon>Spermatophyta</taxon>
        <taxon>Magnoliopsida</taxon>
        <taxon>eudicotyledons</taxon>
        <taxon>Gunneridae</taxon>
        <taxon>Pentapetalae</taxon>
        <taxon>rosids</taxon>
        <taxon>fabids</taxon>
        <taxon>Fabales</taxon>
        <taxon>Fabaceae</taxon>
        <taxon>Papilionoideae</taxon>
        <taxon>50 kb inversion clade</taxon>
        <taxon>NPAAA clade</taxon>
        <taxon>indigoferoid/millettioid clade</taxon>
        <taxon>Phaseoleae</taxon>
        <taxon>Mucuna</taxon>
    </lineage>
</organism>
<dbReference type="PANTHER" id="PTHR11439">
    <property type="entry name" value="GAG-POL-RELATED RETROTRANSPOSON"/>
    <property type="match status" value="1"/>
</dbReference>
<dbReference type="PANTHER" id="PTHR11439:SF483">
    <property type="entry name" value="PEPTIDE SYNTHASE GLIP-LIKE, PUTATIVE (AFU_ORTHOLOGUE AFUA_3G12920)-RELATED"/>
    <property type="match status" value="1"/>
</dbReference>
<feature type="non-terminal residue" evidence="1">
    <location>
        <position position="1"/>
    </location>
</feature>